<gene>
    <name evidence="9" type="ORF">C7M51_03356</name>
</gene>
<dbReference type="GO" id="GO:0006260">
    <property type="term" value="P:DNA replication"/>
    <property type="evidence" value="ECO:0007669"/>
    <property type="project" value="UniProtKB-KW"/>
</dbReference>
<reference evidence="9 10" key="1">
    <citation type="submission" date="2018-03" db="EMBL/GenBank/DDBJ databases">
        <title>Pantoea intestinalis SRCM103226 isolated form the mealworm.</title>
        <authorList>
            <person name="Jeong D.-Y."/>
            <person name="Kim J.W."/>
        </authorList>
    </citation>
    <scope>NUCLEOTIDE SEQUENCE [LARGE SCALE GENOMIC DNA]</scope>
    <source>
        <strain evidence="9 10">SRCM103226</strain>
    </source>
</reference>
<evidence type="ECO:0000256" key="1">
    <source>
        <dbReference type="ARBA" id="ARBA00003293"/>
    </source>
</evidence>
<keyword evidence="4" id="KW-0540">Nuclease</keyword>
<name>A0A6P1Q5D0_9GAMM</name>
<feature type="region of interest" description="Disordered" evidence="7">
    <location>
        <begin position="748"/>
        <end position="770"/>
    </location>
</feature>
<evidence type="ECO:0000256" key="5">
    <source>
        <dbReference type="ARBA" id="ARBA00022759"/>
    </source>
</evidence>
<evidence type="ECO:0000256" key="2">
    <source>
        <dbReference type="ARBA" id="ARBA00009260"/>
    </source>
</evidence>
<evidence type="ECO:0000256" key="6">
    <source>
        <dbReference type="ARBA" id="ARBA00022801"/>
    </source>
</evidence>
<dbReference type="Pfam" id="PF05840">
    <property type="entry name" value="Phage_GPA"/>
    <property type="match status" value="1"/>
</dbReference>
<feature type="compositionally biased region" description="Basic and acidic residues" evidence="7">
    <location>
        <begin position="748"/>
        <end position="757"/>
    </location>
</feature>
<evidence type="ECO:0000313" key="10">
    <source>
        <dbReference type="Proteomes" id="UP000464053"/>
    </source>
</evidence>
<comment type="function">
    <text evidence="1">Possible endonuclease which induces a single-strand cut and initiates DNA replication.</text>
</comment>
<feature type="region of interest" description="Disordered" evidence="7">
    <location>
        <begin position="711"/>
        <end position="730"/>
    </location>
</feature>
<evidence type="ECO:0000256" key="4">
    <source>
        <dbReference type="ARBA" id="ARBA00022722"/>
    </source>
</evidence>
<dbReference type="InterPro" id="IPR008766">
    <property type="entry name" value="Replication_gene_A-like"/>
</dbReference>
<feature type="domain" description="Replication gene A protein-like" evidence="8">
    <location>
        <begin position="222"/>
        <end position="539"/>
    </location>
</feature>
<evidence type="ECO:0000256" key="7">
    <source>
        <dbReference type="SAM" id="MobiDB-lite"/>
    </source>
</evidence>
<proteinExistence type="inferred from homology"/>
<accession>A0A6P1Q5D0</accession>
<evidence type="ECO:0000256" key="3">
    <source>
        <dbReference type="ARBA" id="ARBA00022705"/>
    </source>
</evidence>
<keyword evidence="6" id="KW-0378">Hydrolase</keyword>
<dbReference type="AlphaFoldDB" id="A0A6P1Q5D0"/>
<dbReference type="GO" id="GO:0004519">
    <property type="term" value="F:endonuclease activity"/>
    <property type="evidence" value="ECO:0007669"/>
    <property type="project" value="UniProtKB-KW"/>
</dbReference>
<dbReference type="Proteomes" id="UP000464053">
    <property type="component" value="Chromosome"/>
</dbReference>
<protein>
    <recommendedName>
        <fullName evidence="8">Replication gene A protein-like domain-containing protein</fullName>
    </recommendedName>
</protein>
<evidence type="ECO:0000313" key="9">
    <source>
        <dbReference type="EMBL" id="QHM73015.1"/>
    </source>
</evidence>
<comment type="similarity">
    <text evidence="2">Belongs to the phage GPA family.</text>
</comment>
<dbReference type="KEGG" id="mint:C7M51_03356"/>
<dbReference type="EMBL" id="CP028271">
    <property type="protein sequence ID" value="QHM73015.1"/>
    <property type="molecule type" value="Genomic_DNA"/>
</dbReference>
<keyword evidence="3" id="KW-0235">DNA replication</keyword>
<evidence type="ECO:0000259" key="8">
    <source>
        <dbReference type="Pfam" id="PF05840"/>
    </source>
</evidence>
<dbReference type="GO" id="GO:0016787">
    <property type="term" value="F:hydrolase activity"/>
    <property type="evidence" value="ECO:0007669"/>
    <property type="project" value="UniProtKB-KW"/>
</dbReference>
<sequence>MTTAASGRCSPSYPPAFPGSAPDAARKSSCFVIRRVLNKKKVGQSWLIGVELVGKAGAAPTYLVRYSECEANAVRAGDKVTLDYQSAVDCCDWSKPHPAICVDKTPVVDLVELGQEQEFLAWVKVTLAPLPRFIRLRLASRIDSIHTMKGRHIARLALRDIIRRDLPPINMVNEQYAIAMTDEAKSQADTAFKGLNPLYHTFNTLHGLVERFNHLPDFTPEDVELLAQDIAIYMRSVLSEVHETVETQSDRKYAGYLYTEAAILARLFFLTPPSWAKYCRGALFIDEATTGISKMLDDRYWHRNLKKYAARWREHLHIAFGDVKRGAAPYCSKHHVDEWDARRKRSRAIMARLELEDQDTKERISLIEQIDKSISNPALRRVELMTRIGGFEKVATESGYAGQFFTLTAPSKYHAYTVFGHRNAKWNGASPRTTQRYLNRVWQQIRAELARREIPVFGLRVAESHHDGTPHWHGLLFSLPEHSAELLEVMEDYATREDAEELQGKHGNQPRFDMKPIDQEIGSATGYVVKYISKNIDGYALDGETDDESGRPLKETSKHATAWASCWGIRQFQFLGGAPVSVWRELRRFRNQEQADKINPLFAELHRAADAGDWQQYTQLQGGALVARRKLPLRIWYQQKDQPNDHGEYQNLIKGLVMPHTFLPPIETRLHSYRIVRKKPEILDDSGQAVDFDFDLRGASAPSRTRVNNCTEVKKRTNSPPGSPSLMTVPAEREGPEQFEIGKLTQEQRKQVRESLHNHKPRRQKSPADEFEELARSITSGDCSEYDTQRAESYLKAAHAIRQQEQVLSPAIAGLAGLVQSWAQVKKVQISKPQAIQLARGNEVTVLDTVYRAHPVTGELIIAGTDQPWRKSISKHKVGELVDRWKAAVKSEDNEG</sequence>
<organism evidence="9 10">
    <name type="scientific">Mixta intestinalis</name>
    <dbReference type="NCBI Taxonomy" id="1615494"/>
    <lineage>
        <taxon>Bacteria</taxon>
        <taxon>Pseudomonadati</taxon>
        <taxon>Pseudomonadota</taxon>
        <taxon>Gammaproteobacteria</taxon>
        <taxon>Enterobacterales</taxon>
        <taxon>Erwiniaceae</taxon>
        <taxon>Mixta</taxon>
    </lineage>
</organism>
<keyword evidence="10" id="KW-1185">Reference proteome</keyword>
<keyword evidence="5" id="KW-0255">Endonuclease</keyword>